<dbReference type="AlphaFoldDB" id="A0A226D0H9"/>
<accession>A0A226D0H9</accession>
<name>A0A226D0H9_FOLCA</name>
<dbReference type="EMBL" id="LNIX01000048">
    <property type="protein sequence ID" value="OXA38161.1"/>
    <property type="molecule type" value="Genomic_DNA"/>
</dbReference>
<dbReference type="Proteomes" id="UP000198287">
    <property type="component" value="Unassembled WGS sequence"/>
</dbReference>
<evidence type="ECO:0000313" key="2">
    <source>
        <dbReference type="Proteomes" id="UP000198287"/>
    </source>
</evidence>
<organism evidence="1 2">
    <name type="scientific">Folsomia candida</name>
    <name type="common">Springtail</name>
    <dbReference type="NCBI Taxonomy" id="158441"/>
    <lineage>
        <taxon>Eukaryota</taxon>
        <taxon>Metazoa</taxon>
        <taxon>Ecdysozoa</taxon>
        <taxon>Arthropoda</taxon>
        <taxon>Hexapoda</taxon>
        <taxon>Collembola</taxon>
        <taxon>Entomobryomorpha</taxon>
        <taxon>Isotomoidea</taxon>
        <taxon>Isotomidae</taxon>
        <taxon>Proisotominae</taxon>
        <taxon>Folsomia</taxon>
    </lineage>
</organism>
<protein>
    <submittedName>
        <fullName evidence="1">Uncharacterized protein</fullName>
    </submittedName>
</protein>
<reference evidence="1 2" key="1">
    <citation type="submission" date="2015-12" db="EMBL/GenBank/DDBJ databases">
        <title>The genome of Folsomia candida.</title>
        <authorList>
            <person name="Faddeeva A."/>
            <person name="Derks M.F."/>
            <person name="Anvar Y."/>
            <person name="Smit S."/>
            <person name="Van Straalen N."/>
            <person name="Roelofs D."/>
        </authorList>
    </citation>
    <scope>NUCLEOTIDE SEQUENCE [LARGE SCALE GENOMIC DNA]</scope>
    <source>
        <strain evidence="1 2">VU population</strain>
        <tissue evidence="1">Whole body</tissue>
    </source>
</reference>
<gene>
    <name evidence="1" type="ORF">Fcan01_27088</name>
</gene>
<sequence>MRIRIGKEKKSFVDSTKYVELCAKTNLSSHQILHSSLGFGWWESAHEGVREPTFSSLEGFARLEESDICGNWSGKQHHCHHLFPLKDDDAMPHWQMFCLFLHYCQQHKTILRVCIVSGKADLFANSPTSYISSREFTHFKLSEHSRSRSKSVGEQQWTNLRAVLAWYGRLRRIKRQAPGQMFHADCAILPLAIKGKVSATRFVPLAPLTTKAKGRRLINGAG</sequence>
<keyword evidence="2" id="KW-1185">Reference proteome</keyword>
<proteinExistence type="predicted"/>
<comment type="caution">
    <text evidence="1">The sequence shown here is derived from an EMBL/GenBank/DDBJ whole genome shotgun (WGS) entry which is preliminary data.</text>
</comment>
<evidence type="ECO:0000313" key="1">
    <source>
        <dbReference type="EMBL" id="OXA38161.1"/>
    </source>
</evidence>